<gene>
    <name evidence="1" type="ORF">C8F04DRAFT_1273357</name>
</gene>
<evidence type="ECO:0000313" key="2">
    <source>
        <dbReference type="Proteomes" id="UP001218188"/>
    </source>
</evidence>
<sequence>MICRPSSFIVDEFKNFPKGNRSEATDASSSSFLSTFLPSLLALFTTLLQTVTIVNHKECPDVKSHRLARAPLGPSSRTNNAFVRGVRYSLGAEMSLDARQVAEALVDSLRCIPEDAKIATRRTKAPHEDLKLQHKVPSCNVCIAHGIFWYN</sequence>
<accession>A0AAD6WQR2</accession>
<dbReference type="EMBL" id="JARJCM010000225">
    <property type="protein sequence ID" value="KAJ7021697.1"/>
    <property type="molecule type" value="Genomic_DNA"/>
</dbReference>
<proteinExistence type="predicted"/>
<reference evidence="1" key="1">
    <citation type="submission" date="2023-03" db="EMBL/GenBank/DDBJ databases">
        <title>Massive genome expansion in bonnet fungi (Mycena s.s.) driven by repeated elements and novel gene families across ecological guilds.</title>
        <authorList>
            <consortium name="Lawrence Berkeley National Laboratory"/>
            <person name="Harder C.B."/>
            <person name="Miyauchi S."/>
            <person name="Viragh M."/>
            <person name="Kuo A."/>
            <person name="Thoen E."/>
            <person name="Andreopoulos B."/>
            <person name="Lu D."/>
            <person name="Skrede I."/>
            <person name="Drula E."/>
            <person name="Henrissat B."/>
            <person name="Morin E."/>
            <person name="Kohler A."/>
            <person name="Barry K."/>
            <person name="LaButti K."/>
            <person name="Morin E."/>
            <person name="Salamov A."/>
            <person name="Lipzen A."/>
            <person name="Mereny Z."/>
            <person name="Hegedus B."/>
            <person name="Baldrian P."/>
            <person name="Stursova M."/>
            <person name="Weitz H."/>
            <person name="Taylor A."/>
            <person name="Grigoriev I.V."/>
            <person name="Nagy L.G."/>
            <person name="Martin F."/>
            <person name="Kauserud H."/>
        </authorList>
    </citation>
    <scope>NUCLEOTIDE SEQUENCE</scope>
    <source>
        <strain evidence="1">CBHHK200</strain>
    </source>
</reference>
<keyword evidence="2" id="KW-1185">Reference proteome</keyword>
<evidence type="ECO:0000313" key="1">
    <source>
        <dbReference type="EMBL" id="KAJ7021697.1"/>
    </source>
</evidence>
<dbReference type="Proteomes" id="UP001218188">
    <property type="component" value="Unassembled WGS sequence"/>
</dbReference>
<dbReference type="AlphaFoldDB" id="A0AAD6WQR2"/>
<comment type="caution">
    <text evidence="1">The sequence shown here is derived from an EMBL/GenBank/DDBJ whole genome shotgun (WGS) entry which is preliminary data.</text>
</comment>
<organism evidence="1 2">
    <name type="scientific">Mycena alexandri</name>
    <dbReference type="NCBI Taxonomy" id="1745969"/>
    <lineage>
        <taxon>Eukaryota</taxon>
        <taxon>Fungi</taxon>
        <taxon>Dikarya</taxon>
        <taxon>Basidiomycota</taxon>
        <taxon>Agaricomycotina</taxon>
        <taxon>Agaricomycetes</taxon>
        <taxon>Agaricomycetidae</taxon>
        <taxon>Agaricales</taxon>
        <taxon>Marasmiineae</taxon>
        <taxon>Mycenaceae</taxon>
        <taxon>Mycena</taxon>
    </lineage>
</organism>
<protein>
    <submittedName>
        <fullName evidence="1">Uncharacterized protein</fullName>
    </submittedName>
</protein>
<name>A0AAD6WQR2_9AGAR</name>